<dbReference type="OrthoDB" id="371334at2"/>
<name>A0A1H7R4Y0_9GAMM</name>
<dbReference type="RefSeq" id="WP_090255435.1">
    <property type="nucleotide sequence ID" value="NZ_FOAA01000020.1"/>
</dbReference>
<accession>A0A1H7R4Y0</accession>
<protein>
    <submittedName>
        <fullName evidence="3">Mu transposase, C-terminal</fullName>
    </submittedName>
</protein>
<reference evidence="4" key="1">
    <citation type="submission" date="2016-10" db="EMBL/GenBank/DDBJ databases">
        <authorList>
            <person name="Varghese N."/>
            <person name="Submissions S."/>
        </authorList>
    </citation>
    <scope>NUCLEOTIDE SEQUENCE [LARGE SCALE GENOMIC DNA]</scope>
    <source>
        <strain evidence="4">DSM 241</strain>
    </source>
</reference>
<gene>
    <name evidence="3" type="ORF">SAMN05444515_12058</name>
</gene>
<feature type="region of interest" description="Disordered" evidence="1">
    <location>
        <begin position="67"/>
        <end position="99"/>
    </location>
</feature>
<proteinExistence type="predicted"/>
<evidence type="ECO:0000313" key="4">
    <source>
        <dbReference type="Proteomes" id="UP000199256"/>
    </source>
</evidence>
<dbReference type="Proteomes" id="UP000199256">
    <property type="component" value="Unassembled WGS sequence"/>
</dbReference>
<dbReference type="AlphaFoldDB" id="A0A1H7R4Y0"/>
<dbReference type="InterPro" id="IPR015378">
    <property type="entry name" value="Transposase-like_Mu_C"/>
</dbReference>
<dbReference type="EMBL" id="FOAA01000020">
    <property type="protein sequence ID" value="SEL55182.1"/>
    <property type="molecule type" value="Genomic_DNA"/>
</dbReference>
<dbReference type="Pfam" id="PF09299">
    <property type="entry name" value="Mu-transpos_C"/>
    <property type="match status" value="1"/>
</dbReference>
<evidence type="ECO:0000256" key="1">
    <source>
        <dbReference type="SAM" id="MobiDB-lite"/>
    </source>
</evidence>
<keyword evidence="4" id="KW-1185">Reference proteome</keyword>
<organism evidence="3 4">
    <name type="scientific">Ectothiorhodospira marina</name>
    <dbReference type="NCBI Taxonomy" id="1396821"/>
    <lineage>
        <taxon>Bacteria</taxon>
        <taxon>Pseudomonadati</taxon>
        <taxon>Pseudomonadota</taxon>
        <taxon>Gammaproteobacteria</taxon>
        <taxon>Chromatiales</taxon>
        <taxon>Ectothiorhodospiraceae</taxon>
        <taxon>Ectothiorhodospira</taxon>
    </lineage>
</organism>
<feature type="domain" description="Transposase-like Mu C-terminal" evidence="2">
    <location>
        <begin position="3"/>
        <end position="50"/>
    </location>
</feature>
<evidence type="ECO:0000259" key="2">
    <source>
        <dbReference type="Pfam" id="PF09299"/>
    </source>
</evidence>
<evidence type="ECO:0000313" key="3">
    <source>
        <dbReference type="EMBL" id="SEL55182.1"/>
    </source>
</evidence>
<sequence>MCKVHKDRTVSLDGVLYEVDAALIGERVTLRYDPGAARRGVQVHHQGRFLETAKPVDVYANCFVKRNQPSREARSEDQAPQPTPSGMHWRDFDAESSED</sequence>